<accession>A0A931IWE3</accession>
<keyword evidence="6 11" id="KW-0798">TonB box</keyword>
<keyword evidence="5 10" id="KW-0812">Transmembrane</keyword>
<organism evidence="15 16">
    <name type="scientific">Inhella gelatinilytica</name>
    <dbReference type="NCBI Taxonomy" id="2795030"/>
    <lineage>
        <taxon>Bacteria</taxon>
        <taxon>Pseudomonadati</taxon>
        <taxon>Pseudomonadota</taxon>
        <taxon>Betaproteobacteria</taxon>
        <taxon>Burkholderiales</taxon>
        <taxon>Sphaerotilaceae</taxon>
        <taxon>Inhella</taxon>
    </lineage>
</organism>
<comment type="similarity">
    <text evidence="2 10 11">Belongs to the TonB-dependent receptor family.</text>
</comment>
<evidence type="ECO:0000259" key="13">
    <source>
        <dbReference type="Pfam" id="PF00593"/>
    </source>
</evidence>
<dbReference type="Gene3D" id="2.40.170.20">
    <property type="entry name" value="TonB-dependent receptor, beta-barrel domain"/>
    <property type="match status" value="1"/>
</dbReference>
<reference evidence="15" key="1">
    <citation type="submission" date="2020-12" db="EMBL/GenBank/DDBJ databases">
        <title>The genome sequence of Inhella sp. 4Y17.</title>
        <authorList>
            <person name="Liu Y."/>
        </authorList>
    </citation>
    <scope>NUCLEOTIDE SEQUENCE</scope>
    <source>
        <strain evidence="15">4Y10</strain>
    </source>
</reference>
<dbReference type="Gene3D" id="2.170.130.10">
    <property type="entry name" value="TonB-dependent receptor, plug domain"/>
    <property type="match status" value="1"/>
</dbReference>
<dbReference type="AlphaFoldDB" id="A0A931IWE3"/>
<feature type="chain" id="PRO_5037646776" evidence="12">
    <location>
        <begin position="26"/>
        <end position="921"/>
    </location>
</feature>
<dbReference type="SUPFAM" id="SSF56935">
    <property type="entry name" value="Porins"/>
    <property type="match status" value="1"/>
</dbReference>
<evidence type="ECO:0000256" key="3">
    <source>
        <dbReference type="ARBA" id="ARBA00022448"/>
    </source>
</evidence>
<evidence type="ECO:0000313" key="15">
    <source>
        <dbReference type="EMBL" id="MBH9552240.1"/>
    </source>
</evidence>
<evidence type="ECO:0000256" key="8">
    <source>
        <dbReference type="ARBA" id="ARBA00023170"/>
    </source>
</evidence>
<comment type="subcellular location">
    <subcellularLocation>
        <location evidence="1 10">Cell outer membrane</location>
        <topology evidence="1 10">Multi-pass membrane protein</topology>
    </subcellularLocation>
</comment>
<dbReference type="PANTHER" id="PTHR47234:SF2">
    <property type="entry name" value="TONB-DEPENDENT RECEPTOR"/>
    <property type="match status" value="1"/>
</dbReference>
<proteinExistence type="inferred from homology"/>
<evidence type="ECO:0000259" key="14">
    <source>
        <dbReference type="Pfam" id="PF07715"/>
    </source>
</evidence>
<evidence type="ECO:0000256" key="12">
    <source>
        <dbReference type="SAM" id="SignalP"/>
    </source>
</evidence>
<feature type="domain" description="TonB-dependent receptor-like beta-barrel" evidence="13">
    <location>
        <begin position="428"/>
        <end position="882"/>
    </location>
</feature>
<dbReference type="GO" id="GO:0009279">
    <property type="term" value="C:cell outer membrane"/>
    <property type="evidence" value="ECO:0007669"/>
    <property type="project" value="UniProtKB-SubCell"/>
</dbReference>
<name>A0A931IWE3_9BURK</name>
<keyword evidence="8 15" id="KW-0675">Receptor</keyword>
<evidence type="ECO:0000313" key="16">
    <source>
        <dbReference type="Proteomes" id="UP000620139"/>
    </source>
</evidence>
<keyword evidence="7 10" id="KW-0472">Membrane</keyword>
<dbReference type="CDD" id="cd01347">
    <property type="entry name" value="ligand_gated_channel"/>
    <property type="match status" value="1"/>
</dbReference>
<dbReference type="Proteomes" id="UP000620139">
    <property type="component" value="Unassembled WGS sequence"/>
</dbReference>
<keyword evidence="9 10" id="KW-0998">Cell outer membrane</keyword>
<dbReference type="PROSITE" id="PS52016">
    <property type="entry name" value="TONB_DEPENDENT_REC_3"/>
    <property type="match status" value="1"/>
</dbReference>
<evidence type="ECO:0000256" key="2">
    <source>
        <dbReference type="ARBA" id="ARBA00009810"/>
    </source>
</evidence>
<sequence>MNRPVPLHAIARAALMALALPLAHAEDVKLERIEVTGSSIKRIDGETALPVEVIKREDIAKSGVTTAAELLQKITSNVGGLTDGASVSDQMGGQRGFNGANLRGLGVSSTLVLLNGRRLANFASPGDNAGVDLNTIPAGAIQRVEVLKDGASAIYGTDAMGGVINFITRKDYQGADLNLYALDTQEGGAKKTTLTVSGGVGDLRKDGFNAFLNLDVQKLGELNATQRDFIREYNLPGRLPPQTSSNSFPANVDLTSSQLTALNNFVLANPNTALKGSNANGTWNPGGPNSGSRRVNFGKSACTGAPNPNSVVALGLGGREGCSYDYVAGSEIYPAADKASALGRVTFQVAPDHQLFAELLLTRAETDYAASPATARFRTASGITLPASLQAATGITTPVDFRFRLEDAGKRVSRVESEGSRLVAGAQGHFGEWDYDTALNFSRNQVTDTDLSGWVSFSKLEAGLKAGQYNPFQAPADRTAGQAFMNSIRLDGGSRRAEGRATSLDGKLTRALAELDGGDAMLALGAELRREEVAFRASDVLKANDITGDRSSSGALLSDTDHQRNVAGVYAEISAPFTKQWEGQFALRHDRYQGVSDARTGLTSPSLSTTNPKLGLSFRPSKSLLARASFGTGFRAPSVAELFLPLRSGITASFVRDPVSGEVAQMPVDRASNPDLKPEKSKQASVGVVFEPTREWSGSIDYWTIRKTDIISEIGEETIFTNPVYYNDPKIVARFSDGFVNYVNVKKENRGKLNTSGIDVALNWRGTATEIGRFAVSAAGTLVTEYKFATDPRSPLVDGLGKFKDDKAVQRWRHKVSVDWDRGPFGLTLSNTYLSGYRDQNVPGLAAPEWNDRDVEAYSLWDLTGSYKVSPQMRLRFGVLNVANTAPPFTNQARYFQVTWDPTYGDPRGRSYFLSFSYSMR</sequence>
<feature type="signal peptide" evidence="12">
    <location>
        <begin position="1"/>
        <end position="25"/>
    </location>
</feature>
<dbReference type="RefSeq" id="WP_198099866.1">
    <property type="nucleotide sequence ID" value="NZ_JAEDAL010000002.1"/>
</dbReference>
<evidence type="ECO:0000256" key="11">
    <source>
        <dbReference type="RuleBase" id="RU003357"/>
    </source>
</evidence>
<protein>
    <submittedName>
        <fullName evidence="15">TonB-dependent receptor</fullName>
    </submittedName>
</protein>
<keyword evidence="4 10" id="KW-1134">Transmembrane beta strand</keyword>
<evidence type="ECO:0000256" key="10">
    <source>
        <dbReference type="PROSITE-ProRule" id="PRU01360"/>
    </source>
</evidence>
<dbReference type="InterPro" id="IPR037066">
    <property type="entry name" value="Plug_dom_sf"/>
</dbReference>
<dbReference type="Pfam" id="PF00593">
    <property type="entry name" value="TonB_dep_Rec_b-barrel"/>
    <property type="match status" value="1"/>
</dbReference>
<dbReference type="InterPro" id="IPR000531">
    <property type="entry name" value="Beta-barrel_TonB"/>
</dbReference>
<keyword evidence="16" id="KW-1185">Reference proteome</keyword>
<dbReference type="InterPro" id="IPR039426">
    <property type="entry name" value="TonB-dep_rcpt-like"/>
</dbReference>
<keyword evidence="12" id="KW-0732">Signal</keyword>
<feature type="domain" description="TonB-dependent receptor plug" evidence="14">
    <location>
        <begin position="46"/>
        <end position="163"/>
    </location>
</feature>
<evidence type="ECO:0000256" key="7">
    <source>
        <dbReference type="ARBA" id="ARBA00023136"/>
    </source>
</evidence>
<dbReference type="Pfam" id="PF07715">
    <property type="entry name" value="Plug"/>
    <property type="match status" value="1"/>
</dbReference>
<dbReference type="PANTHER" id="PTHR47234">
    <property type="match status" value="1"/>
</dbReference>
<comment type="caution">
    <text evidence="15">The sequence shown here is derived from an EMBL/GenBank/DDBJ whole genome shotgun (WGS) entry which is preliminary data.</text>
</comment>
<evidence type="ECO:0000256" key="9">
    <source>
        <dbReference type="ARBA" id="ARBA00023237"/>
    </source>
</evidence>
<evidence type="ECO:0000256" key="5">
    <source>
        <dbReference type="ARBA" id="ARBA00022692"/>
    </source>
</evidence>
<keyword evidence="3 10" id="KW-0813">Transport</keyword>
<evidence type="ECO:0000256" key="4">
    <source>
        <dbReference type="ARBA" id="ARBA00022452"/>
    </source>
</evidence>
<dbReference type="InterPro" id="IPR036942">
    <property type="entry name" value="Beta-barrel_TonB_sf"/>
</dbReference>
<dbReference type="EMBL" id="JAEDAL010000002">
    <property type="protein sequence ID" value="MBH9552240.1"/>
    <property type="molecule type" value="Genomic_DNA"/>
</dbReference>
<evidence type="ECO:0000256" key="6">
    <source>
        <dbReference type="ARBA" id="ARBA00023077"/>
    </source>
</evidence>
<evidence type="ECO:0000256" key="1">
    <source>
        <dbReference type="ARBA" id="ARBA00004571"/>
    </source>
</evidence>
<dbReference type="InterPro" id="IPR012910">
    <property type="entry name" value="Plug_dom"/>
</dbReference>
<gene>
    <name evidence="15" type="ORF">I7X43_05175</name>
</gene>